<reference evidence="3 4" key="1">
    <citation type="journal article" date="2018" name="Sci. Rep.">
        <title>Genome sequence of the cauliflower mushroom Sparassis crispa (Hanabiratake) and its association with beneficial usage.</title>
        <authorList>
            <person name="Kiyama R."/>
            <person name="Furutani Y."/>
            <person name="Kawaguchi K."/>
            <person name="Nakanishi T."/>
        </authorList>
    </citation>
    <scope>NUCLEOTIDE SEQUENCE [LARGE SCALE GENOMIC DNA]</scope>
</reference>
<protein>
    <recommendedName>
        <fullName evidence="2">CcmS related domain-containing protein</fullName>
    </recommendedName>
</protein>
<feature type="region of interest" description="Disordered" evidence="1">
    <location>
        <begin position="75"/>
        <end position="270"/>
    </location>
</feature>
<proteinExistence type="predicted"/>
<evidence type="ECO:0000313" key="4">
    <source>
        <dbReference type="Proteomes" id="UP000287166"/>
    </source>
</evidence>
<feature type="region of interest" description="Disordered" evidence="1">
    <location>
        <begin position="1"/>
        <end position="25"/>
    </location>
</feature>
<dbReference type="RefSeq" id="XP_027610472.1">
    <property type="nucleotide sequence ID" value="XM_027754671.1"/>
</dbReference>
<feature type="compositionally biased region" description="Pro residues" evidence="1">
    <location>
        <begin position="170"/>
        <end position="191"/>
    </location>
</feature>
<dbReference type="GeneID" id="38776476"/>
<evidence type="ECO:0000313" key="3">
    <source>
        <dbReference type="EMBL" id="GBE79559.1"/>
    </source>
</evidence>
<feature type="compositionally biased region" description="Basic and acidic residues" evidence="1">
    <location>
        <begin position="10"/>
        <end position="20"/>
    </location>
</feature>
<gene>
    <name evidence="3" type="ORF">SCP_0207590</name>
</gene>
<feature type="compositionally biased region" description="Acidic residues" evidence="1">
    <location>
        <begin position="431"/>
        <end position="458"/>
    </location>
</feature>
<dbReference type="OrthoDB" id="3171339at2759"/>
<feature type="compositionally biased region" description="Pro residues" evidence="1">
    <location>
        <begin position="491"/>
        <end position="504"/>
    </location>
</feature>
<evidence type="ECO:0000256" key="1">
    <source>
        <dbReference type="SAM" id="MobiDB-lite"/>
    </source>
</evidence>
<evidence type="ECO:0000259" key="2">
    <source>
        <dbReference type="Pfam" id="PF26617"/>
    </source>
</evidence>
<keyword evidence="4" id="KW-1185">Reference proteome</keyword>
<name>A0A401GBM2_9APHY</name>
<dbReference type="Proteomes" id="UP000287166">
    <property type="component" value="Unassembled WGS sequence"/>
</dbReference>
<feature type="compositionally biased region" description="Gly residues" evidence="1">
    <location>
        <begin position="413"/>
        <end position="424"/>
    </location>
</feature>
<dbReference type="STRING" id="139825.A0A401GBM2"/>
<feature type="compositionally biased region" description="Low complexity" evidence="1">
    <location>
        <begin position="351"/>
        <end position="373"/>
    </location>
</feature>
<feature type="compositionally biased region" description="Basic residues" evidence="1">
    <location>
        <begin position="374"/>
        <end position="385"/>
    </location>
</feature>
<dbReference type="AlphaFoldDB" id="A0A401GBM2"/>
<dbReference type="Pfam" id="PF26617">
    <property type="entry name" value="CcmS-like"/>
    <property type="match status" value="1"/>
</dbReference>
<dbReference type="InParanoid" id="A0A401GBM2"/>
<organism evidence="3 4">
    <name type="scientific">Sparassis crispa</name>
    <dbReference type="NCBI Taxonomy" id="139825"/>
    <lineage>
        <taxon>Eukaryota</taxon>
        <taxon>Fungi</taxon>
        <taxon>Dikarya</taxon>
        <taxon>Basidiomycota</taxon>
        <taxon>Agaricomycotina</taxon>
        <taxon>Agaricomycetes</taxon>
        <taxon>Polyporales</taxon>
        <taxon>Sparassidaceae</taxon>
        <taxon>Sparassis</taxon>
    </lineage>
</organism>
<sequence length="731" mass="79621">MAKLKKGKQKGPDEPKDTDPPSRVAVPVAFREPLAQAPRIGQAKAGHFKEEFSQEGSIRQDQSIHGRVGALYGSGEGTVAGGDDDGWGATAGDPWGPQVSTTPTMSRGAGSVIGANATSASEWEIENQGEGVPGGWGDPNDTVQHTTGGLISAKSGRTKKKGAIVQGAPSSPPPLTIPPPPPPPPAAPPPSLAAAAAAVQSGMNHHQTHYQAAADAGFESPQVPANDDWGDPSDGWGDVASEPTPWGVPAAPPPPPQMQLWGPAAAPHSNSAWSKWANEAKTLPKVAASVPIPAPPGLAPLPSGVTSSREIPALSHQQANLHSLLTQPNQGRGVSVQIQARQLREQLHAQRQQQQMYLQQEHLRQQQQQQNHSHPQRPQRGRQRDHHTQQQGPSIAQHLQPQQIEQSDSWGSTGWGGGGGGGRGSDWADPIPEEDEEEEEEDMYEDEEEEEVEEEAVEDYDHGYGHGYGHRVRFSPQDDYQYGYVENTQPSVPPPAPSPAPPRQQPLWTDPVASKTMSMAVGRPSTVFELVSPRNENHFVQSYGAALEHAQRALFGNGRPAKERIYWGLSPDKDQRVSSLLRWIHIMSNGLATIGLERFLQTGERGALISNADYRSNMSGSPVQPAFDWVPIEQLQRTLDHMLQESVALYDPALLVIVYVFLLSKTGNSLAVWRRKLAVPETVRLAHEEDILRAKEMLKTNYSVYVDELPVKPEAKSKQKKRGFFSRLFRW</sequence>
<feature type="compositionally biased region" description="Polar residues" evidence="1">
    <location>
        <begin position="389"/>
        <end position="406"/>
    </location>
</feature>
<dbReference type="InterPro" id="IPR058258">
    <property type="entry name" value="CcmS-like"/>
</dbReference>
<comment type="caution">
    <text evidence="3">The sequence shown here is derived from an EMBL/GenBank/DDBJ whole genome shotgun (WGS) entry which is preliminary data.</text>
</comment>
<accession>A0A401GBM2</accession>
<dbReference type="EMBL" id="BFAD01000002">
    <property type="protein sequence ID" value="GBE79559.1"/>
    <property type="molecule type" value="Genomic_DNA"/>
</dbReference>
<feature type="compositionally biased region" description="Low complexity" evidence="1">
    <location>
        <begin position="87"/>
        <end position="97"/>
    </location>
</feature>
<feature type="region of interest" description="Disordered" evidence="1">
    <location>
        <begin position="351"/>
        <end position="507"/>
    </location>
</feature>
<feature type="domain" description="CcmS related" evidence="2">
    <location>
        <begin position="550"/>
        <end position="681"/>
    </location>
</feature>